<dbReference type="SUPFAM" id="SSF48179">
    <property type="entry name" value="6-phosphogluconate dehydrogenase C-terminal domain-like"/>
    <property type="match status" value="1"/>
</dbReference>
<dbReference type="Gene3D" id="1.10.1040.10">
    <property type="entry name" value="N-(1-d-carboxylethyl)-l-norvaline Dehydrogenase, domain 2"/>
    <property type="match status" value="1"/>
</dbReference>
<sequence length="124" mass="13754">MRSTTRSPPATRSAAWSWPANASGHPYSEIANESVIEAVDSLNPYMHARGIAHLVDNCSTTARLGARKWAPRFDHLLTQQTYPALDQHRPSSDPTPFAAFEDHPIHDVLHTCAQMRPPVDIFVA</sequence>
<protein>
    <submittedName>
        <fullName evidence="2">Uncharacterized protein</fullName>
    </submittedName>
</protein>
<evidence type="ECO:0000313" key="2">
    <source>
        <dbReference type="EMBL" id="MFB9836237.1"/>
    </source>
</evidence>
<dbReference type="RefSeq" id="WP_378208907.1">
    <property type="nucleotide sequence ID" value="NZ_JBHLZP010000261.1"/>
</dbReference>
<evidence type="ECO:0000256" key="1">
    <source>
        <dbReference type="SAM" id="MobiDB-lite"/>
    </source>
</evidence>
<evidence type="ECO:0000313" key="3">
    <source>
        <dbReference type="Proteomes" id="UP001589627"/>
    </source>
</evidence>
<feature type="compositionally biased region" description="Polar residues" evidence="1">
    <location>
        <begin position="1"/>
        <end position="10"/>
    </location>
</feature>
<name>A0ABV5YQG0_9ACTN</name>
<feature type="region of interest" description="Disordered" evidence="1">
    <location>
        <begin position="1"/>
        <end position="22"/>
    </location>
</feature>
<dbReference type="Proteomes" id="UP001589627">
    <property type="component" value="Unassembled WGS sequence"/>
</dbReference>
<organism evidence="2 3">
    <name type="scientific">Actinoallomurus acaciae</name>
    <dbReference type="NCBI Taxonomy" id="502577"/>
    <lineage>
        <taxon>Bacteria</taxon>
        <taxon>Bacillati</taxon>
        <taxon>Actinomycetota</taxon>
        <taxon>Actinomycetes</taxon>
        <taxon>Streptosporangiales</taxon>
        <taxon>Thermomonosporaceae</taxon>
        <taxon>Actinoallomurus</taxon>
    </lineage>
</organism>
<reference evidence="2 3" key="1">
    <citation type="submission" date="2024-09" db="EMBL/GenBank/DDBJ databases">
        <authorList>
            <person name="Sun Q."/>
            <person name="Mori K."/>
        </authorList>
    </citation>
    <scope>NUCLEOTIDE SEQUENCE [LARGE SCALE GENOMIC DNA]</scope>
    <source>
        <strain evidence="2 3">TBRC 0563</strain>
    </source>
</reference>
<dbReference type="InterPro" id="IPR013328">
    <property type="entry name" value="6PGD_dom2"/>
</dbReference>
<gene>
    <name evidence="2" type="ORF">ACFFNX_29090</name>
</gene>
<proteinExistence type="predicted"/>
<dbReference type="InterPro" id="IPR008927">
    <property type="entry name" value="6-PGluconate_DH-like_C_sf"/>
</dbReference>
<keyword evidence="3" id="KW-1185">Reference proteome</keyword>
<accession>A0ABV5YQG0</accession>
<comment type="caution">
    <text evidence="2">The sequence shown here is derived from an EMBL/GenBank/DDBJ whole genome shotgun (WGS) entry which is preliminary data.</text>
</comment>
<dbReference type="EMBL" id="JBHLZP010000261">
    <property type="protein sequence ID" value="MFB9836237.1"/>
    <property type="molecule type" value="Genomic_DNA"/>
</dbReference>